<gene>
    <name evidence="1" type="ORF">ACFOYW_08015</name>
</gene>
<organism evidence="1 2">
    <name type="scientific">Gryllotalpicola reticulitermitis</name>
    <dbReference type="NCBI Taxonomy" id="1184153"/>
    <lineage>
        <taxon>Bacteria</taxon>
        <taxon>Bacillati</taxon>
        <taxon>Actinomycetota</taxon>
        <taxon>Actinomycetes</taxon>
        <taxon>Micrococcales</taxon>
        <taxon>Microbacteriaceae</taxon>
        <taxon>Gryllotalpicola</taxon>
    </lineage>
</organism>
<keyword evidence="2" id="KW-1185">Reference proteome</keyword>
<evidence type="ECO:0000313" key="2">
    <source>
        <dbReference type="Proteomes" id="UP001595900"/>
    </source>
</evidence>
<accession>A0ABV8Q4S6</accession>
<comment type="caution">
    <text evidence="1">The sequence shown here is derived from an EMBL/GenBank/DDBJ whole genome shotgun (WGS) entry which is preliminary data.</text>
</comment>
<dbReference type="RefSeq" id="WP_390228335.1">
    <property type="nucleotide sequence ID" value="NZ_JBHSCN010000005.1"/>
</dbReference>
<evidence type="ECO:0000313" key="1">
    <source>
        <dbReference type="EMBL" id="MFC4243316.1"/>
    </source>
</evidence>
<protein>
    <recommendedName>
        <fullName evidence="3">CHAP domain-containing protein</fullName>
    </recommendedName>
</protein>
<proteinExistence type="predicted"/>
<dbReference type="EMBL" id="JBHSCN010000005">
    <property type="protein sequence ID" value="MFC4243316.1"/>
    <property type="molecule type" value="Genomic_DNA"/>
</dbReference>
<dbReference type="Proteomes" id="UP001595900">
    <property type="component" value="Unassembled WGS sequence"/>
</dbReference>
<name>A0ABV8Q4S6_9MICO</name>
<reference evidence="2" key="1">
    <citation type="journal article" date="2019" name="Int. J. Syst. Evol. Microbiol.">
        <title>The Global Catalogue of Microorganisms (GCM) 10K type strain sequencing project: providing services to taxonomists for standard genome sequencing and annotation.</title>
        <authorList>
            <consortium name="The Broad Institute Genomics Platform"/>
            <consortium name="The Broad Institute Genome Sequencing Center for Infectious Disease"/>
            <person name="Wu L."/>
            <person name="Ma J."/>
        </authorList>
    </citation>
    <scope>NUCLEOTIDE SEQUENCE [LARGE SCALE GENOMIC DNA]</scope>
    <source>
        <strain evidence="2">CGMCC 1.10363</strain>
    </source>
</reference>
<evidence type="ECO:0008006" key="3">
    <source>
        <dbReference type="Google" id="ProtNLM"/>
    </source>
</evidence>
<sequence length="253" mass="24482">MGRHVAPRRRRGGRLAAAAAAAGVAISIFVGPLGAQAVVLSHGGGNGPDLPGVLGGVGGAAGAPGVAGAGAAGVAGVGTAALDGRAIAALAWAQLGHGLAGPNTVNGGDYNDSTALPDAWCAAFSGWAWAAGGVSTAGLDGWAGSFLDYGVRHGTFHTASPRVGDAALFAMSAGVAQASASGTLADSHLISHVGIVVAVTPTTVTIVNGDWGDGNGGPHLVRMSSYPIQAAGAPTYEPSMRQYLSGYVDPVAG</sequence>